<dbReference type="InterPro" id="IPR023299">
    <property type="entry name" value="ATPase_P-typ_cyto_dom_N"/>
</dbReference>
<evidence type="ECO:0000259" key="15">
    <source>
        <dbReference type="PROSITE" id="PS50846"/>
    </source>
</evidence>
<evidence type="ECO:0000256" key="8">
    <source>
        <dbReference type="ARBA" id="ARBA00022967"/>
    </source>
</evidence>
<comment type="caution">
    <text evidence="16">The sequence shown here is derived from an EMBL/GenBank/DDBJ whole genome shotgun (WGS) entry which is preliminary data.</text>
</comment>
<dbReference type="Gene3D" id="3.40.1110.10">
    <property type="entry name" value="Calcium-transporting ATPase, cytoplasmic domain N"/>
    <property type="match status" value="1"/>
</dbReference>
<dbReference type="PROSITE" id="PS50846">
    <property type="entry name" value="HMA_2"/>
    <property type="match status" value="1"/>
</dbReference>
<keyword evidence="13" id="KW-1003">Cell membrane</keyword>
<dbReference type="GO" id="GO:0008551">
    <property type="term" value="F:P-type cadmium transporter activity"/>
    <property type="evidence" value="ECO:0007669"/>
    <property type="project" value="UniProtKB-EC"/>
</dbReference>
<evidence type="ECO:0000256" key="10">
    <source>
        <dbReference type="ARBA" id="ARBA00023136"/>
    </source>
</evidence>
<organism evidence="16 17">
    <name type="scientific">Desulforamulus aquiferis</name>
    <dbReference type="NCBI Taxonomy" id="1397668"/>
    <lineage>
        <taxon>Bacteria</taxon>
        <taxon>Bacillati</taxon>
        <taxon>Bacillota</taxon>
        <taxon>Clostridia</taxon>
        <taxon>Eubacteriales</taxon>
        <taxon>Peptococcaceae</taxon>
        <taxon>Desulforamulus</taxon>
    </lineage>
</organism>
<dbReference type="Gene3D" id="3.30.70.100">
    <property type="match status" value="1"/>
</dbReference>
<dbReference type="Proteomes" id="UP001172911">
    <property type="component" value="Unassembled WGS sequence"/>
</dbReference>
<evidence type="ECO:0000313" key="17">
    <source>
        <dbReference type="Proteomes" id="UP001172911"/>
    </source>
</evidence>
<evidence type="ECO:0000256" key="2">
    <source>
        <dbReference type="ARBA" id="ARBA00006024"/>
    </source>
</evidence>
<proteinExistence type="inferred from homology"/>
<dbReference type="SUPFAM" id="SSF55008">
    <property type="entry name" value="HMA, heavy metal-associated domain"/>
    <property type="match status" value="1"/>
</dbReference>
<dbReference type="InterPro" id="IPR018303">
    <property type="entry name" value="ATPase_P-typ_P_site"/>
</dbReference>
<reference evidence="16" key="2">
    <citation type="submission" date="2023-03" db="EMBL/GenBank/DDBJ databases">
        <authorList>
            <person name="Zhang Z."/>
        </authorList>
    </citation>
    <scope>NUCLEOTIDE SEQUENCE</scope>
    <source>
        <strain evidence="16">DSA</strain>
    </source>
</reference>
<keyword evidence="9 13" id="KW-1133">Transmembrane helix</keyword>
<evidence type="ECO:0000256" key="4">
    <source>
        <dbReference type="ARBA" id="ARBA00022692"/>
    </source>
</evidence>
<name>A0AAW7Z9G4_9FIRM</name>
<dbReference type="EMBL" id="JARPTC010000002">
    <property type="protein sequence ID" value="MDO7786055.1"/>
    <property type="molecule type" value="Genomic_DNA"/>
</dbReference>
<keyword evidence="17" id="KW-1185">Reference proteome</keyword>
<dbReference type="GO" id="GO:0016887">
    <property type="term" value="F:ATP hydrolysis activity"/>
    <property type="evidence" value="ECO:0007669"/>
    <property type="project" value="InterPro"/>
</dbReference>
<dbReference type="PROSITE" id="PS00154">
    <property type="entry name" value="ATPASE_E1_E2"/>
    <property type="match status" value="1"/>
</dbReference>
<dbReference type="InterPro" id="IPR023298">
    <property type="entry name" value="ATPase_P-typ_TM_dom_sf"/>
</dbReference>
<dbReference type="PANTHER" id="PTHR48085">
    <property type="entry name" value="CADMIUM/ZINC-TRANSPORTING ATPASE HMA2-RELATED"/>
    <property type="match status" value="1"/>
</dbReference>
<protein>
    <recommendedName>
        <fullName evidence="11">Cd(2+)-exporting ATPase</fullName>
        <ecNumber evidence="11">7.2.2.21</ecNumber>
    </recommendedName>
</protein>
<evidence type="ECO:0000256" key="1">
    <source>
        <dbReference type="ARBA" id="ARBA00004651"/>
    </source>
</evidence>
<dbReference type="InterPro" id="IPR059000">
    <property type="entry name" value="ATPase_P-type_domA"/>
</dbReference>
<dbReference type="SUPFAM" id="SSF81653">
    <property type="entry name" value="Calcium ATPase, transduction domain A"/>
    <property type="match status" value="1"/>
</dbReference>
<dbReference type="InterPro" id="IPR023214">
    <property type="entry name" value="HAD_sf"/>
</dbReference>
<keyword evidence="5 13" id="KW-0479">Metal-binding</keyword>
<comment type="subcellular location">
    <subcellularLocation>
        <location evidence="1">Cell membrane</location>
        <topology evidence="1">Multi-pass membrane protein</topology>
    </subcellularLocation>
</comment>
<dbReference type="Pfam" id="PF00122">
    <property type="entry name" value="E1-E2_ATPase"/>
    <property type="match status" value="1"/>
</dbReference>
<feature type="transmembrane region" description="Helical" evidence="13">
    <location>
        <begin position="311"/>
        <end position="334"/>
    </location>
</feature>
<feature type="transmembrane region" description="Helical" evidence="13">
    <location>
        <begin position="88"/>
        <end position="106"/>
    </location>
</feature>
<dbReference type="CDD" id="cd00371">
    <property type="entry name" value="HMA"/>
    <property type="match status" value="1"/>
</dbReference>
<evidence type="ECO:0000256" key="7">
    <source>
        <dbReference type="ARBA" id="ARBA00022840"/>
    </source>
</evidence>
<evidence type="ECO:0000256" key="14">
    <source>
        <dbReference type="SAM" id="MobiDB-lite"/>
    </source>
</evidence>
<evidence type="ECO:0000256" key="6">
    <source>
        <dbReference type="ARBA" id="ARBA00022741"/>
    </source>
</evidence>
<gene>
    <name evidence="16" type="ORF">P6N53_02310</name>
</gene>
<dbReference type="InterPro" id="IPR027256">
    <property type="entry name" value="P-typ_ATPase_IB"/>
</dbReference>
<evidence type="ECO:0000256" key="13">
    <source>
        <dbReference type="RuleBase" id="RU362081"/>
    </source>
</evidence>
<dbReference type="Gene3D" id="2.70.150.10">
    <property type="entry name" value="Calcium-transporting ATPase, cytoplasmic transduction domain A"/>
    <property type="match status" value="1"/>
</dbReference>
<reference evidence="16" key="1">
    <citation type="journal article" date="2023" name="J. Hazard. Mater.">
        <title>Anaerobic biodegradation of pyrene and benzo[a]pyrene by a new sulfate-reducing Desulforamulus aquiferis strain DSA.</title>
        <authorList>
            <person name="Zhang Z."/>
            <person name="Sun J."/>
            <person name="Gong X."/>
            <person name="Wang C."/>
            <person name="Wang H."/>
        </authorList>
    </citation>
    <scope>NUCLEOTIDE SEQUENCE</scope>
    <source>
        <strain evidence="16">DSA</strain>
    </source>
</reference>
<dbReference type="NCBIfam" id="TIGR01494">
    <property type="entry name" value="ATPase_P-type"/>
    <property type="match status" value="1"/>
</dbReference>
<feature type="compositionally biased region" description="Basic and acidic residues" evidence="14">
    <location>
        <begin position="707"/>
        <end position="719"/>
    </location>
</feature>
<dbReference type="NCBIfam" id="TIGR01512">
    <property type="entry name" value="ATPase-IB2_Cd"/>
    <property type="match status" value="1"/>
</dbReference>
<dbReference type="InterPro" id="IPR001757">
    <property type="entry name" value="P_typ_ATPase"/>
</dbReference>
<feature type="transmembrane region" description="Helical" evidence="13">
    <location>
        <begin position="346"/>
        <end position="370"/>
    </location>
</feature>
<keyword evidence="6 13" id="KW-0547">Nucleotide-binding</keyword>
<dbReference type="PANTHER" id="PTHR48085:SF5">
    <property type="entry name" value="CADMIUM_ZINC-TRANSPORTING ATPASE HMA4-RELATED"/>
    <property type="match status" value="1"/>
</dbReference>
<comment type="similarity">
    <text evidence="2 13">Belongs to the cation transport ATPase (P-type) (TC 3.A.3) family. Type IB subfamily.</text>
</comment>
<keyword evidence="3" id="KW-0104">Cadmium</keyword>
<dbReference type="SFLD" id="SFLDG00002">
    <property type="entry name" value="C1.7:_P-type_atpase_like"/>
    <property type="match status" value="1"/>
</dbReference>
<keyword evidence="7 13" id="KW-0067">ATP-binding</keyword>
<keyword evidence="8" id="KW-1278">Translocase</keyword>
<dbReference type="EC" id="7.2.2.21" evidence="11"/>
<dbReference type="PRINTS" id="PR00941">
    <property type="entry name" value="CDATPASE"/>
</dbReference>
<dbReference type="SFLD" id="SFLDS00003">
    <property type="entry name" value="Haloacid_Dehalogenase"/>
    <property type="match status" value="1"/>
</dbReference>
<dbReference type="RefSeq" id="WP_304540843.1">
    <property type="nucleotide sequence ID" value="NZ_JARPTC010000002.1"/>
</dbReference>
<sequence length="732" mass="77546">MANSAVQEYRLEGLSCADCAAKLERHLSSLPGVTRASLNFTAGKLTIQGNVQISTIVDEARRDGVRAIPAEEYHAEENQAFWEKNRRAVISGIAGLLVGLGWLLHYAFGLEAAAKLFYLACIVVGGWPVAKKAVLSLSRLRLDMNVLMCVAVTGAVLIGEWSEGATVAFLFSVSEALESYTMDRARNSIRKLISLAPDSAVVLRQGKEINLPVKDIAIGDLLLVRPGEKIPMDGVITSGRSSINQAPITGESVPVDLGPGEEVFAGTINGQGSLELKVTKLVQDNTLSRIIHLVEEAQAKRAPAQAFVDRFAAVYTPVVIGLAFLIVTIPPLFLAQPWEPWIYRGLALLVVSCPCALVVSTPVAIVSAIGNAARHGVLVKGGAYLEEIGRIKALAFDKTGTLTMGHPEITKIYPGQGASESDLLSLAASVEYHSEHPLARAIVRKAVENDLPLRPAQDFTALTGLGARARVEDATILIGSPRLLQQKNIDLTVWQEQLTTLVAGGNTVILVARDNIVMGCIALSDKVRSSAAATVAKLQSLGISPVTMLTGDNPQTAAVIAKQTGVDSFQSSLLPQEKVVAVQALRNEYSSVGMVGDGINDAPALAASNVGIAMGGAGSDTSLETADMVLMGDDLAKLPFAVRLGRSTMSVIKQNITFAIGIKLLAVLAVFPGWLTLWLAILADMGATILVTLNSLRLLSIKQEQVGQEHSHQGHHHDSCCGGHQPNPSTGG</sequence>
<evidence type="ECO:0000256" key="9">
    <source>
        <dbReference type="ARBA" id="ARBA00022989"/>
    </source>
</evidence>
<keyword evidence="10 13" id="KW-0472">Membrane</keyword>
<feature type="domain" description="HMA" evidence="15">
    <location>
        <begin position="5"/>
        <end position="76"/>
    </location>
</feature>
<dbReference type="NCBIfam" id="TIGR01525">
    <property type="entry name" value="ATPase-IB_hvy"/>
    <property type="match status" value="1"/>
</dbReference>
<dbReference type="NCBIfam" id="TIGR01511">
    <property type="entry name" value="ATPase-IB1_Cu"/>
    <property type="match status" value="1"/>
</dbReference>
<dbReference type="InterPro" id="IPR008250">
    <property type="entry name" value="ATPase_P-typ_transduc_dom_A_sf"/>
</dbReference>
<dbReference type="CDD" id="cd07545">
    <property type="entry name" value="P-type_ATPase_Cd-like"/>
    <property type="match status" value="1"/>
</dbReference>
<dbReference type="GO" id="GO:0005524">
    <property type="term" value="F:ATP binding"/>
    <property type="evidence" value="ECO:0007669"/>
    <property type="project" value="UniProtKB-UniRule"/>
</dbReference>
<dbReference type="PRINTS" id="PR00119">
    <property type="entry name" value="CATATPASE"/>
</dbReference>
<dbReference type="GO" id="GO:0046872">
    <property type="term" value="F:metal ion binding"/>
    <property type="evidence" value="ECO:0007669"/>
    <property type="project" value="UniProtKB-KW"/>
</dbReference>
<dbReference type="InterPro" id="IPR044492">
    <property type="entry name" value="P_typ_ATPase_HD_dom"/>
</dbReference>
<dbReference type="FunFam" id="2.70.150.10:FF:000002">
    <property type="entry name" value="Copper-transporting ATPase 1, putative"/>
    <property type="match status" value="1"/>
</dbReference>
<dbReference type="Gene3D" id="3.40.50.1000">
    <property type="entry name" value="HAD superfamily/HAD-like"/>
    <property type="match status" value="1"/>
</dbReference>
<evidence type="ECO:0000256" key="5">
    <source>
        <dbReference type="ARBA" id="ARBA00022723"/>
    </source>
</evidence>
<evidence type="ECO:0000256" key="11">
    <source>
        <dbReference type="ARBA" id="ARBA00039103"/>
    </source>
</evidence>
<feature type="transmembrane region" description="Helical" evidence="13">
    <location>
        <begin position="112"/>
        <end position="130"/>
    </location>
</feature>
<dbReference type="Pfam" id="PF00403">
    <property type="entry name" value="HMA"/>
    <property type="match status" value="1"/>
</dbReference>
<evidence type="ECO:0000256" key="12">
    <source>
        <dbReference type="ARBA" id="ARBA00049338"/>
    </source>
</evidence>
<evidence type="ECO:0000256" key="3">
    <source>
        <dbReference type="ARBA" id="ARBA00022539"/>
    </source>
</evidence>
<dbReference type="InterPro" id="IPR036412">
    <property type="entry name" value="HAD-like_sf"/>
</dbReference>
<dbReference type="InterPro" id="IPR006121">
    <property type="entry name" value="HMA_dom"/>
</dbReference>
<evidence type="ECO:0000313" key="16">
    <source>
        <dbReference type="EMBL" id="MDO7786055.1"/>
    </source>
</evidence>
<feature type="region of interest" description="Disordered" evidence="14">
    <location>
        <begin position="707"/>
        <end position="732"/>
    </location>
</feature>
<dbReference type="SFLD" id="SFLDF00027">
    <property type="entry name" value="p-type_atpase"/>
    <property type="match status" value="1"/>
</dbReference>
<dbReference type="SUPFAM" id="SSF56784">
    <property type="entry name" value="HAD-like"/>
    <property type="match status" value="1"/>
</dbReference>
<comment type="catalytic activity">
    <reaction evidence="12">
        <text>Cd(2+)(in) + ATP + H2O = Cd(2+)(out) + ADP + phosphate + H(+)</text>
        <dbReference type="Rhea" id="RHEA:12132"/>
        <dbReference type="ChEBI" id="CHEBI:15377"/>
        <dbReference type="ChEBI" id="CHEBI:15378"/>
        <dbReference type="ChEBI" id="CHEBI:30616"/>
        <dbReference type="ChEBI" id="CHEBI:43474"/>
        <dbReference type="ChEBI" id="CHEBI:48775"/>
        <dbReference type="ChEBI" id="CHEBI:456216"/>
        <dbReference type="EC" id="7.2.2.21"/>
    </reaction>
</comment>
<dbReference type="InterPro" id="IPR051014">
    <property type="entry name" value="Cation_Transport_ATPase_IB"/>
</dbReference>
<dbReference type="Pfam" id="PF00702">
    <property type="entry name" value="Hydrolase"/>
    <property type="match status" value="1"/>
</dbReference>
<dbReference type="GO" id="GO:0005886">
    <property type="term" value="C:plasma membrane"/>
    <property type="evidence" value="ECO:0007669"/>
    <property type="project" value="UniProtKB-SubCell"/>
</dbReference>
<accession>A0AAW7Z9G4</accession>
<dbReference type="AlphaFoldDB" id="A0AAW7Z9G4"/>
<dbReference type="InterPro" id="IPR036163">
    <property type="entry name" value="HMA_dom_sf"/>
</dbReference>
<feature type="transmembrane region" description="Helical" evidence="13">
    <location>
        <begin position="651"/>
        <end position="671"/>
    </location>
</feature>
<keyword evidence="4 13" id="KW-0812">Transmembrane</keyword>
<dbReference type="SUPFAM" id="SSF81665">
    <property type="entry name" value="Calcium ATPase, transmembrane domain M"/>
    <property type="match status" value="1"/>
</dbReference>